<sequence length="119" mass="13581">MSITSIGQQPLRDTPQSNGIQTQEQNSAVKVFSRIEQEVKPYERMTDQEIEDSLHKLETLSTVFGNKVKFTIDSNLDRLIIKVMDPDTDKVIKEIPPVALQKLQIRIKEALGLLFDEKV</sequence>
<reference evidence="2" key="2">
    <citation type="journal article" date="2021" name="PeerJ">
        <title>Extensive microbial diversity within the chicken gut microbiome revealed by metagenomics and culture.</title>
        <authorList>
            <person name="Gilroy R."/>
            <person name="Ravi A."/>
            <person name="Getino M."/>
            <person name="Pursley I."/>
            <person name="Horton D.L."/>
            <person name="Alikhan N.F."/>
            <person name="Baker D."/>
            <person name="Gharbi K."/>
            <person name="Hall N."/>
            <person name="Watson M."/>
            <person name="Adriaenssens E.M."/>
            <person name="Foster-Nyarko E."/>
            <person name="Jarju S."/>
            <person name="Secka A."/>
            <person name="Antonio M."/>
            <person name="Oren A."/>
            <person name="Chaudhuri R.R."/>
            <person name="La Ragione R."/>
            <person name="Hildebrand F."/>
            <person name="Pallen M.J."/>
        </authorList>
    </citation>
    <scope>NUCLEOTIDE SEQUENCE</scope>
    <source>
        <strain evidence="2">10532</strain>
    </source>
</reference>
<gene>
    <name evidence="2" type="ORF">IAA81_01075</name>
</gene>
<dbReference type="Pfam" id="PF03646">
    <property type="entry name" value="FlaG"/>
    <property type="match status" value="1"/>
</dbReference>
<keyword evidence="2" id="KW-0282">Flagellum</keyword>
<keyword evidence="2" id="KW-0966">Cell projection</keyword>
<accession>A0A9D9HN62</accession>
<proteinExistence type="predicted"/>
<dbReference type="PANTHER" id="PTHR37166:SF1">
    <property type="entry name" value="PROTEIN FLAG"/>
    <property type="match status" value="1"/>
</dbReference>
<feature type="region of interest" description="Disordered" evidence="1">
    <location>
        <begin position="1"/>
        <end position="27"/>
    </location>
</feature>
<dbReference type="Gene3D" id="3.30.160.170">
    <property type="entry name" value="FlaG-like"/>
    <property type="match status" value="1"/>
</dbReference>
<protein>
    <submittedName>
        <fullName evidence="2">Flagellar protein FlaG</fullName>
    </submittedName>
</protein>
<organism evidence="2 3">
    <name type="scientific">Candidatus Gallitreponema excrementavium</name>
    <dbReference type="NCBI Taxonomy" id="2840840"/>
    <lineage>
        <taxon>Bacteria</taxon>
        <taxon>Pseudomonadati</taxon>
        <taxon>Spirochaetota</taxon>
        <taxon>Spirochaetia</taxon>
        <taxon>Spirochaetales</taxon>
        <taxon>Candidatus Gallitreponema</taxon>
    </lineage>
</organism>
<evidence type="ECO:0000256" key="1">
    <source>
        <dbReference type="SAM" id="MobiDB-lite"/>
    </source>
</evidence>
<comment type="caution">
    <text evidence="2">The sequence shown here is derived from an EMBL/GenBank/DDBJ whole genome shotgun (WGS) entry which is preliminary data.</text>
</comment>
<evidence type="ECO:0000313" key="3">
    <source>
        <dbReference type="Proteomes" id="UP000823638"/>
    </source>
</evidence>
<feature type="compositionally biased region" description="Polar residues" evidence="1">
    <location>
        <begin position="14"/>
        <end position="27"/>
    </location>
</feature>
<dbReference type="InterPro" id="IPR035924">
    <property type="entry name" value="FlaG-like_sf"/>
</dbReference>
<dbReference type="SUPFAM" id="SSF160214">
    <property type="entry name" value="FlaG-like"/>
    <property type="match status" value="1"/>
</dbReference>
<dbReference type="PANTHER" id="PTHR37166">
    <property type="entry name" value="PROTEIN FLAG"/>
    <property type="match status" value="1"/>
</dbReference>
<reference evidence="2" key="1">
    <citation type="submission" date="2020-10" db="EMBL/GenBank/DDBJ databases">
        <authorList>
            <person name="Gilroy R."/>
        </authorList>
    </citation>
    <scope>NUCLEOTIDE SEQUENCE</scope>
    <source>
        <strain evidence="2">10532</strain>
    </source>
</reference>
<dbReference type="AlphaFoldDB" id="A0A9D9HN62"/>
<keyword evidence="2" id="KW-0969">Cilium</keyword>
<dbReference type="Proteomes" id="UP000823638">
    <property type="component" value="Unassembled WGS sequence"/>
</dbReference>
<name>A0A9D9HN62_9SPIR</name>
<dbReference type="InterPro" id="IPR005186">
    <property type="entry name" value="FlaG"/>
</dbReference>
<dbReference type="EMBL" id="JADIMM010000018">
    <property type="protein sequence ID" value="MBO8456803.1"/>
    <property type="molecule type" value="Genomic_DNA"/>
</dbReference>
<evidence type="ECO:0000313" key="2">
    <source>
        <dbReference type="EMBL" id="MBO8456803.1"/>
    </source>
</evidence>